<dbReference type="InterPro" id="IPR036533">
    <property type="entry name" value="BAG_dom_sf"/>
</dbReference>
<dbReference type="PANTHER" id="PTHR12329">
    <property type="entry name" value="BCL2-ASSOCIATED ATHANOGENE"/>
    <property type="match status" value="1"/>
</dbReference>
<feature type="region of interest" description="Disordered" evidence="3">
    <location>
        <begin position="1"/>
        <end position="41"/>
    </location>
</feature>
<accession>B8BDL2</accession>
<dbReference type="AlphaFoldDB" id="B8BDL2"/>
<proteinExistence type="predicted"/>
<feature type="compositionally biased region" description="Low complexity" evidence="3">
    <location>
        <begin position="11"/>
        <end position="21"/>
    </location>
</feature>
<dbReference type="PROSITE" id="PS50053">
    <property type="entry name" value="UBIQUITIN_2"/>
    <property type="match status" value="1"/>
</dbReference>
<dbReference type="InterPro" id="IPR000626">
    <property type="entry name" value="Ubiquitin-like_dom"/>
</dbReference>
<dbReference type="InterPro" id="IPR039773">
    <property type="entry name" value="BAG_chaperone_regulator"/>
</dbReference>
<dbReference type="SUPFAM" id="SSF54236">
    <property type="entry name" value="Ubiquitin-like"/>
    <property type="match status" value="1"/>
</dbReference>
<dbReference type="Proteomes" id="UP000007015">
    <property type="component" value="Chromosome 9"/>
</dbReference>
<dbReference type="Pfam" id="PF02179">
    <property type="entry name" value="BAG"/>
    <property type="match status" value="1"/>
</dbReference>
<dbReference type="Pfam" id="PF00240">
    <property type="entry name" value="ubiquitin"/>
    <property type="match status" value="1"/>
</dbReference>
<dbReference type="Gene3D" id="3.10.20.90">
    <property type="entry name" value="Phosphatidylinositol 3-kinase Catalytic Subunit, Chain A, domain 1"/>
    <property type="match status" value="1"/>
</dbReference>
<evidence type="ECO:0000256" key="3">
    <source>
        <dbReference type="SAM" id="MobiDB-lite"/>
    </source>
</evidence>
<dbReference type="OMA" id="ICAPLRG"/>
<evidence type="ECO:0000259" key="4">
    <source>
        <dbReference type="PROSITE" id="PS50053"/>
    </source>
</evidence>
<comment type="function">
    <text evidence="2">Co-chaperone that regulates diverse cellular pathways, such as programmed cell death and stress responses.</text>
</comment>
<dbReference type="Gene3D" id="1.20.58.120">
    <property type="entry name" value="BAG domain"/>
    <property type="match status" value="1"/>
</dbReference>
<organism evidence="6 7">
    <name type="scientific">Oryza sativa subsp. indica</name>
    <name type="common">Rice</name>
    <dbReference type="NCBI Taxonomy" id="39946"/>
    <lineage>
        <taxon>Eukaryota</taxon>
        <taxon>Viridiplantae</taxon>
        <taxon>Streptophyta</taxon>
        <taxon>Embryophyta</taxon>
        <taxon>Tracheophyta</taxon>
        <taxon>Spermatophyta</taxon>
        <taxon>Magnoliopsida</taxon>
        <taxon>Liliopsida</taxon>
        <taxon>Poales</taxon>
        <taxon>Poaceae</taxon>
        <taxon>BOP clade</taxon>
        <taxon>Oryzoideae</taxon>
        <taxon>Oryzeae</taxon>
        <taxon>Oryzinae</taxon>
        <taxon>Oryza</taxon>
        <taxon>Oryza sativa</taxon>
    </lineage>
</organism>
<name>B8BDL2_ORYSI</name>
<dbReference type="GO" id="GO:0005737">
    <property type="term" value="C:cytoplasm"/>
    <property type="evidence" value="ECO:0007669"/>
    <property type="project" value="TreeGrafter"/>
</dbReference>
<dbReference type="SMART" id="SM00264">
    <property type="entry name" value="BAG"/>
    <property type="match status" value="1"/>
</dbReference>
<dbReference type="InterPro" id="IPR003103">
    <property type="entry name" value="BAG_domain"/>
</dbReference>
<feature type="region of interest" description="Disordered" evidence="3">
    <location>
        <begin position="239"/>
        <end position="289"/>
    </location>
</feature>
<dbReference type="GO" id="GO:0000774">
    <property type="term" value="F:adenyl-nucleotide exchange factor activity"/>
    <property type="evidence" value="ECO:0007669"/>
    <property type="project" value="TreeGrafter"/>
</dbReference>
<gene>
    <name evidence="6" type="ORF">OsI_32096</name>
</gene>
<keyword evidence="7" id="KW-1185">Reference proteome</keyword>
<evidence type="ECO:0000313" key="6">
    <source>
        <dbReference type="EMBL" id="EEC84905.1"/>
    </source>
</evidence>
<feature type="compositionally biased region" description="Low complexity" evidence="3">
    <location>
        <begin position="279"/>
        <end position="289"/>
    </location>
</feature>
<dbReference type="HOGENOM" id="CLU_043370_0_0_1"/>
<dbReference type="Gramene" id="BGIOSGA029411-TA">
    <property type="protein sequence ID" value="BGIOSGA029411-PA"/>
    <property type="gene ID" value="BGIOSGA029411"/>
</dbReference>
<dbReference type="PROSITE" id="PS51035">
    <property type="entry name" value="BAG"/>
    <property type="match status" value="1"/>
</dbReference>
<protein>
    <submittedName>
        <fullName evidence="6">Uncharacterized protein</fullName>
    </submittedName>
</protein>
<feature type="domain" description="Ubiquitin-like" evidence="4">
    <location>
        <begin position="64"/>
        <end position="132"/>
    </location>
</feature>
<dbReference type="FunFam" id="3.10.20.90:FF:000298">
    <property type="entry name" value="BAG family molecular chaperone regulator 1"/>
    <property type="match status" value="1"/>
</dbReference>
<dbReference type="SUPFAM" id="SSF63491">
    <property type="entry name" value="BAG domain"/>
    <property type="match status" value="1"/>
</dbReference>
<dbReference type="PANTHER" id="PTHR12329:SF11">
    <property type="entry name" value="BAG FAMILY MOLECULAR CHAPERONE REGULATOR 1"/>
    <property type="match status" value="1"/>
</dbReference>
<reference evidence="6 7" key="1">
    <citation type="journal article" date="2005" name="PLoS Biol.">
        <title>The genomes of Oryza sativa: a history of duplications.</title>
        <authorList>
            <person name="Yu J."/>
            <person name="Wang J."/>
            <person name="Lin W."/>
            <person name="Li S."/>
            <person name="Li H."/>
            <person name="Zhou J."/>
            <person name="Ni P."/>
            <person name="Dong W."/>
            <person name="Hu S."/>
            <person name="Zeng C."/>
            <person name="Zhang J."/>
            <person name="Zhang Y."/>
            <person name="Li R."/>
            <person name="Xu Z."/>
            <person name="Li S."/>
            <person name="Li X."/>
            <person name="Zheng H."/>
            <person name="Cong L."/>
            <person name="Lin L."/>
            <person name="Yin J."/>
            <person name="Geng J."/>
            <person name="Li G."/>
            <person name="Shi J."/>
            <person name="Liu J."/>
            <person name="Lv H."/>
            <person name="Li J."/>
            <person name="Wang J."/>
            <person name="Deng Y."/>
            <person name="Ran L."/>
            <person name="Shi X."/>
            <person name="Wang X."/>
            <person name="Wu Q."/>
            <person name="Li C."/>
            <person name="Ren X."/>
            <person name="Wang J."/>
            <person name="Wang X."/>
            <person name="Li D."/>
            <person name="Liu D."/>
            <person name="Zhang X."/>
            <person name="Ji Z."/>
            <person name="Zhao W."/>
            <person name="Sun Y."/>
            <person name="Zhang Z."/>
            <person name="Bao J."/>
            <person name="Han Y."/>
            <person name="Dong L."/>
            <person name="Ji J."/>
            <person name="Chen P."/>
            <person name="Wu S."/>
            <person name="Liu J."/>
            <person name="Xiao Y."/>
            <person name="Bu D."/>
            <person name="Tan J."/>
            <person name="Yang L."/>
            <person name="Ye C."/>
            <person name="Zhang J."/>
            <person name="Xu J."/>
            <person name="Zhou Y."/>
            <person name="Yu Y."/>
            <person name="Zhang B."/>
            <person name="Zhuang S."/>
            <person name="Wei H."/>
            <person name="Liu B."/>
            <person name="Lei M."/>
            <person name="Yu H."/>
            <person name="Li Y."/>
            <person name="Xu H."/>
            <person name="Wei S."/>
            <person name="He X."/>
            <person name="Fang L."/>
            <person name="Zhang Z."/>
            <person name="Zhang Y."/>
            <person name="Huang X."/>
            <person name="Su Z."/>
            <person name="Tong W."/>
            <person name="Li J."/>
            <person name="Tong Z."/>
            <person name="Li S."/>
            <person name="Ye J."/>
            <person name="Wang L."/>
            <person name="Fang L."/>
            <person name="Lei T."/>
            <person name="Chen C."/>
            <person name="Chen H."/>
            <person name="Xu Z."/>
            <person name="Li H."/>
            <person name="Huang H."/>
            <person name="Zhang F."/>
            <person name="Xu H."/>
            <person name="Li N."/>
            <person name="Zhao C."/>
            <person name="Li S."/>
            <person name="Dong L."/>
            <person name="Huang Y."/>
            <person name="Li L."/>
            <person name="Xi Y."/>
            <person name="Qi Q."/>
            <person name="Li W."/>
            <person name="Zhang B."/>
            <person name="Hu W."/>
            <person name="Zhang Y."/>
            <person name="Tian X."/>
            <person name="Jiao Y."/>
            <person name="Liang X."/>
            <person name="Jin J."/>
            <person name="Gao L."/>
            <person name="Zheng W."/>
            <person name="Hao B."/>
            <person name="Liu S."/>
            <person name="Wang W."/>
            <person name="Yuan L."/>
            <person name="Cao M."/>
            <person name="McDermott J."/>
            <person name="Samudrala R."/>
            <person name="Wang J."/>
            <person name="Wong G.K."/>
            <person name="Yang H."/>
        </authorList>
    </citation>
    <scope>NUCLEOTIDE SEQUENCE [LARGE SCALE GENOMIC DNA]</scope>
    <source>
        <strain evidence="7">cv. 93-11</strain>
    </source>
</reference>
<evidence type="ECO:0000259" key="5">
    <source>
        <dbReference type="PROSITE" id="PS51035"/>
    </source>
</evidence>
<dbReference type="InterPro" id="IPR029071">
    <property type="entry name" value="Ubiquitin-like_domsf"/>
</dbReference>
<keyword evidence="1" id="KW-0143">Chaperone</keyword>
<feature type="domain" description="BAG" evidence="5">
    <location>
        <begin position="157"/>
        <end position="235"/>
    </location>
</feature>
<evidence type="ECO:0000256" key="2">
    <source>
        <dbReference type="ARBA" id="ARBA00058673"/>
    </source>
</evidence>
<dbReference type="EMBL" id="CM000134">
    <property type="protein sequence ID" value="EEC84905.1"/>
    <property type="molecule type" value="Genomic_DNA"/>
</dbReference>
<sequence length="415" mass="44751">MMRAKAKGTFPPAAAAMKESSAPPPPAAAAAAAREDEWEVRPGGMLVQKRSPDGDAPAAPVPTIRVKVKFNGVYHEIYINSQASFGELKKQLSAPTGLHPEDQKIVYKDKERDSKAFLDMAGVKDRSKMVLLEDPTAQAKRLLEQRRTDKAERAAKSISRIGLDVDKLATKVTALEAIVGKGGRVVDADVVTLTEALMNELVKLDAIAAEGEVKVQRRMQEKRVQKYVESLDAIRAKNAASHNKASGNGHAKPRAPHLPPRPPPVSQRRQFQAPPPAAPTTTKTAAAPAPAAHGELGVVRTGVLDAVHVVVHRDDHHGRRDDHHHHLADPAHVYVIRNTLNFLPVLDHDCLGLIGENGSEILPRKRNDLQSNCNCIIGSVGAELVAQLLLAICAPLRGAEPSRAEMNSESMSDPG</sequence>
<dbReference type="GO" id="GO:0051087">
    <property type="term" value="F:protein-folding chaperone binding"/>
    <property type="evidence" value="ECO:0007669"/>
    <property type="project" value="InterPro"/>
</dbReference>
<dbReference type="GO" id="GO:0050821">
    <property type="term" value="P:protein stabilization"/>
    <property type="evidence" value="ECO:0007669"/>
    <property type="project" value="TreeGrafter"/>
</dbReference>
<evidence type="ECO:0000256" key="1">
    <source>
        <dbReference type="ARBA" id="ARBA00023186"/>
    </source>
</evidence>
<feature type="compositionally biased region" description="Pro residues" evidence="3">
    <location>
        <begin position="256"/>
        <end position="265"/>
    </location>
</feature>
<dbReference type="STRING" id="39946.B8BDL2"/>
<evidence type="ECO:0000313" key="7">
    <source>
        <dbReference type="Proteomes" id="UP000007015"/>
    </source>
</evidence>